<name>A0A7J6W1U9_THATH</name>
<protein>
    <submittedName>
        <fullName evidence="2">Uncharacterized protein</fullName>
    </submittedName>
</protein>
<feature type="region of interest" description="Disordered" evidence="1">
    <location>
        <begin position="1"/>
        <end position="123"/>
    </location>
</feature>
<feature type="compositionally biased region" description="Basic and acidic residues" evidence="1">
    <location>
        <begin position="45"/>
        <end position="54"/>
    </location>
</feature>
<feature type="compositionally biased region" description="Basic and acidic residues" evidence="1">
    <location>
        <begin position="26"/>
        <end position="36"/>
    </location>
</feature>
<proteinExistence type="predicted"/>
<dbReference type="Proteomes" id="UP000554482">
    <property type="component" value="Unassembled WGS sequence"/>
</dbReference>
<accession>A0A7J6W1U9</accession>
<evidence type="ECO:0000313" key="2">
    <source>
        <dbReference type="EMBL" id="KAF5191161.1"/>
    </source>
</evidence>
<dbReference type="AlphaFoldDB" id="A0A7J6W1U9"/>
<comment type="caution">
    <text evidence="2">The sequence shown here is derived from an EMBL/GenBank/DDBJ whole genome shotgun (WGS) entry which is preliminary data.</text>
</comment>
<evidence type="ECO:0000313" key="3">
    <source>
        <dbReference type="Proteomes" id="UP000554482"/>
    </source>
</evidence>
<feature type="compositionally biased region" description="Polar residues" evidence="1">
    <location>
        <begin position="112"/>
        <end position="123"/>
    </location>
</feature>
<feature type="compositionally biased region" description="Basic residues" evidence="1">
    <location>
        <begin position="83"/>
        <end position="103"/>
    </location>
</feature>
<reference evidence="2 3" key="1">
    <citation type="submission" date="2020-06" db="EMBL/GenBank/DDBJ databases">
        <title>Transcriptomic and genomic resources for Thalictrum thalictroides and T. hernandezii: Facilitating candidate gene discovery in an emerging model plant lineage.</title>
        <authorList>
            <person name="Arias T."/>
            <person name="Riano-Pachon D.M."/>
            <person name="Di Stilio V.S."/>
        </authorList>
    </citation>
    <scope>NUCLEOTIDE SEQUENCE [LARGE SCALE GENOMIC DNA]</scope>
    <source>
        <strain evidence="3">cv. WT478/WT964</strain>
        <tissue evidence="2">Leaves</tissue>
    </source>
</reference>
<sequence>MLQDDDLFCRRSSNNGRPSQFPPLENHPHHNGEEARNPSQNSTTSRRERSRAREASIAASSQPPSNKGAPQNNEEELAIRAEKLRKKNHRIRSQNKDLKKKRVKLGEGEGTEVNSNIQPHPKQQCNVFDRIGQDKARL</sequence>
<evidence type="ECO:0000256" key="1">
    <source>
        <dbReference type="SAM" id="MobiDB-lite"/>
    </source>
</evidence>
<feature type="compositionally biased region" description="Polar residues" evidence="1">
    <location>
        <begin position="62"/>
        <end position="72"/>
    </location>
</feature>
<dbReference type="EMBL" id="JABWDY010023126">
    <property type="protein sequence ID" value="KAF5191161.1"/>
    <property type="molecule type" value="Genomic_DNA"/>
</dbReference>
<gene>
    <name evidence="2" type="ORF">FRX31_019249</name>
</gene>
<organism evidence="2 3">
    <name type="scientific">Thalictrum thalictroides</name>
    <name type="common">Rue-anemone</name>
    <name type="synonym">Anemone thalictroides</name>
    <dbReference type="NCBI Taxonomy" id="46969"/>
    <lineage>
        <taxon>Eukaryota</taxon>
        <taxon>Viridiplantae</taxon>
        <taxon>Streptophyta</taxon>
        <taxon>Embryophyta</taxon>
        <taxon>Tracheophyta</taxon>
        <taxon>Spermatophyta</taxon>
        <taxon>Magnoliopsida</taxon>
        <taxon>Ranunculales</taxon>
        <taxon>Ranunculaceae</taxon>
        <taxon>Thalictroideae</taxon>
        <taxon>Thalictrum</taxon>
    </lineage>
</organism>
<keyword evidence="3" id="KW-1185">Reference proteome</keyword>